<name>A0A372KN49_9STRE</name>
<dbReference type="KEGG" id="schj:DDV21_006810"/>
<dbReference type="EC" id="2.7.4.2" evidence="2"/>
<keyword evidence="4" id="KW-0547">Nucleotide-binding</keyword>
<dbReference type="NCBIfam" id="TIGR01220">
    <property type="entry name" value="Pmev_kin_Gr_pos"/>
    <property type="match status" value="1"/>
</dbReference>
<dbReference type="Proteomes" id="UP000246115">
    <property type="component" value="Chromosome"/>
</dbReference>
<evidence type="ECO:0000256" key="4">
    <source>
        <dbReference type="ARBA" id="ARBA00022741"/>
    </source>
</evidence>
<dbReference type="PANTHER" id="PTHR31814:SF2">
    <property type="entry name" value="PHOSPHOMEVALONATE KINASE"/>
    <property type="match status" value="1"/>
</dbReference>
<sequence length="335" mass="36755">MKKKLQVQTGGKLYLAGEYAVLTAGQSAIIKNIPIYMTATVEAAPVITIQSDMFHYQVGMNPDGNYTLIQQTISNFAAFLRQKIENLAGFTLEISGKMERQGVKFGIGSSGSVIILTIKALSAFYQQHLTADTVFKLAAYTLLKSGDNGSMGDLACIAYNELICFTAFDRQRVKAWIDQEPIQTVLEKDWGYTIEPLKPALNFDFLVGWTKTAALSGDMIRLVKGEIKQDFLLHTQEQVQKLKNALLEGEKETVKASLARVSDLLQDLHPAIYSKPLLLLKQAAEGLDAVAKSSGSGGGDCGFALSFDSKTTEDLCKRWQTAGIEVLVIEHCEDK</sequence>
<reference evidence="9" key="4">
    <citation type="journal article" date="2019" name="Int. J. Syst. Evol. Microbiol.">
        <title>Streptococcus chenjunshii sp. nov. isolated from feces of Tibetan antelopes.</title>
        <authorList>
            <person name="Tian Z."/>
            <person name="Lu S."/>
            <person name="Jin D."/>
            <person name="Yang J."/>
            <person name="Pu J."/>
            <person name="Lai X.H."/>
            <person name="Bai X.N."/>
            <person name="Wu X.M."/>
            <person name="Li J."/>
            <person name="Wang S."/>
            <person name="Xu J."/>
        </authorList>
    </citation>
    <scope>NUCLEOTIDE SEQUENCE</scope>
    <source>
        <strain evidence="9">Z15</strain>
    </source>
</reference>
<dbReference type="InterPro" id="IPR036554">
    <property type="entry name" value="GHMP_kinase_C_sf"/>
</dbReference>
<feature type="domain" description="GHMP kinase C-terminal" evidence="8">
    <location>
        <begin position="265"/>
        <end position="322"/>
    </location>
</feature>
<dbReference type="InterPro" id="IPR014721">
    <property type="entry name" value="Ribsml_uS5_D2-typ_fold_subgr"/>
</dbReference>
<evidence type="ECO:0000313" key="14">
    <source>
        <dbReference type="Proteomes" id="UP000264056"/>
    </source>
</evidence>
<reference evidence="10 14" key="1">
    <citation type="submission" date="2018-08" db="EMBL/GenBank/DDBJ databases">
        <title>Draft genome of Streptococcus sp .nov. Z2.</title>
        <authorList>
            <person name="Tian Z."/>
        </authorList>
    </citation>
    <scope>NUCLEOTIDE SEQUENCE [LARGE SCALE GENOMIC DNA]</scope>
    <source>
        <strain evidence="10 14">Z2</strain>
    </source>
</reference>
<reference evidence="11 13" key="2">
    <citation type="submission" date="2018-08" db="EMBL/GenBank/DDBJ databases">
        <title>Draft genome of Streptococcus sp. nov. Z1.</title>
        <authorList>
            <person name="Tian Z."/>
        </authorList>
    </citation>
    <scope>NUCLEOTIDE SEQUENCE [LARGE SCALE GENOMIC DNA]</scope>
    <source>
        <strain evidence="11">Z1</strain>
        <strain evidence="13">Z1(2018)</strain>
    </source>
</reference>
<keyword evidence="5 11" id="KW-0418">Kinase</keyword>
<dbReference type="AlphaFoldDB" id="A0A372KN49"/>
<dbReference type="InterPro" id="IPR020568">
    <property type="entry name" value="Ribosomal_Su5_D2-typ_SF"/>
</dbReference>
<dbReference type="GO" id="GO:0004631">
    <property type="term" value="F:phosphomevalonate kinase activity"/>
    <property type="evidence" value="ECO:0007669"/>
    <property type="project" value="UniProtKB-EC"/>
</dbReference>
<dbReference type="GO" id="GO:0005524">
    <property type="term" value="F:ATP binding"/>
    <property type="evidence" value="ECO:0007669"/>
    <property type="project" value="UniProtKB-KW"/>
</dbReference>
<evidence type="ECO:0000259" key="8">
    <source>
        <dbReference type="Pfam" id="PF08544"/>
    </source>
</evidence>
<dbReference type="EMBL" id="QVQZ01000004">
    <property type="protein sequence ID" value="RFU53693.1"/>
    <property type="molecule type" value="Genomic_DNA"/>
</dbReference>
<evidence type="ECO:0000313" key="12">
    <source>
        <dbReference type="Proteomes" id="UP000246115"/>
    </source>
</evidence>
<comment type="pathway">
    <text evidence="1">Isoprenoid biosynthesis; isopentenyl diphosphate biosynthesis via mevalonate pathway; isopentenyl diphosphate from (R)-mevalonate: step 2/3.</text>
</comment>
<evidence type="ECO:0000313" key="13">
    <source>
        <dbReference type="Proteomes" id="UP000262901"/>
    </source>
</evidence>
<dbReference type="RefSeq" id="WP_116877648.1">
    <property type="nucleotide sequence ID" value="NZ_CP031733.1"/>
</dbReference>
<dbReference type="Proteomes" id="UP000262901">
    <property type="component" value="Unassembled WGS sequence"/>
</dbReference>
<dbReference type="InterPro" id="IPR035102">
    <property type="entry name" value="Phosphomevalonate_kinase"/>
</dbReference>
<evidence type="ECO:0000259" key="7">
    <source>
        <dbReference type="Pfam" id="PF00288"/>
    </source>
</evidence>
<evidence type="ECO:0000313" key="11">
    <source>
        <dbReference type="EMBL" id="RFU53693.1"/>
    </source>
</evidence>
<dbReference type="InterPro" id="IPR006204">
    <property type="entry name" value="GHMP_kinase_N_dom"/>
</dbReference>
<dbReference type="Pfam" id="PF00288">
    <property type="entry name" value="GHMP_kinases_N"/>
    <property type="match status" value="1"/>
</dbReference>
<evidence type="ECO:0000256" key="6">
    <source>
        <dbReference type="ARBA" id="ARBA00022840"/>
    </source>
</evidence>
<keyword evidence="14" id="KW-1185">Reference proteome</keyword>
<organism evidence="11 13">
    <name type="scientific">Streptococcus chenjunshii</name>
    <dbReference type="NCBI Taxonomy" id="2173853"/>
    <lineage>
        <taxon>Bacteria</taxon>
        <taxon>Bacillati</taxon>
        <taxon>Bacillota</taxon>
        <taxon>Bacilli</taxon>
        <taxon>Lactobacillales</taxon>
        <taxon>Streptococcaceae</taxon>
        <taxon>Streptococcus</taxon>
    </lineage>
</organism>
<keyword evidence="6" id="KW-0067">ATP-binding</keyword>
<keyword evidence="3 11" id="KW-0808">Transferase</keyword>
<dbReference type="InterPro" id="IPR005917">
    <property type="entry name" value="Pmev_kinase_bact"/>
</dbReference>
<evidence type="ECO:0000256" key="1">
    <source>
        <dbReference type="ARBA" id="ARBA00005017"/>
    </source>
</evidence>
<dbReference type="InterPro" id="IPR013750">
    <property type="entry name" value="GHMP_kinase_C_dom"/>
</dbReference>
<gene>
    <name evidence="9" type="ORF">DDV21_006810</name>
    <name evidence="10" type="ORF">DDV22_02710</name>
    <name evidence="11" type="ORF">DDV23_03110</name>
</gene>
<proteinExistence type="predicted"/>
<dbReference type="OrthoDB" id="1522677at2"/>
<dbReference type="SUPFAM" id="SSF54211">
    <property type="entry name" value="Ribosomal protein S5 domain 2-like"/>
    <property type="match status" value="1"/>
</dbReference>
<dbReference type="EMBL" id="QVQY01000004">
    <property type="protein sequence ID" value="RFU51573.1"/>
    <property type="molecule type" value="Genomic_DNA"/>
</dbReference>
<accession>A0A372KN49</accession>
<feature type="domain" description="GHMP kinase N-terminal" evidence="7">
    <location>
        <begin position="75"/>
        <end position="159"/>
    </location>
</feature>
<dbReference type="SUPFAM" id="SSF55060">
    <property type="entry name" value="GHMP Kinase, C-terminal domain"/>
    <property type="match status" value="1"/>
</dbReference>
<protein>
    <recommendedName>
        <fullName evidence="2">phosphomevalonate kinase</fullName>
        <ecNumber evidence="2">2.7.4.2</ecNumber>
    </recommendedName>
</protein>
<evidence type="ECO:0000256" key="2">
    <source>
        <dbReference type="ARBA" id="ARBA00012958"/>
    </source>
</evidence>
<dbReference type="Gene3D" id="3.30.230.10">
    <property type="match status" value="1"/>
</dbReference>
<accession>A0A346NCR7</accession>
<dbReference type="EMBL" id="CP031733">
    <property type="protein sequence ID" value="AXQ78812.1"/>
    <property type="molecule type" value="Genomic_DNA"/>
</dbReference>
<evidence type="ECO:0000256" key="5">
    <source>
        <dbReference type="ARBA" id="ARBA00022777"/>
    </source>
</evidence>
<reference evidence="12" key="3">
    <citation type="submission" date="2018-08" db="EMBL/GenBank/DDBJ databases">
        <title>Streptococcus chenjunshii sp. nov., isolated from stools sample of the Tibetan antelope in the Qinghai-Tibet plateau, China.</title>
        <authorList>
            <person name="Tian Z."/>
        </authorList>
    </citation>
    <scope>NUCLEOTIDE SEQUENCE [LARGE SCALE GENOMIC DNA]</scope>
    <source>
        <strain evidence="12">Z15</strain>
    </source>
</reference>
<evidence type="ECO:0000313" key="10">
    <source>
        <dbReference type="EMBL" id="RFU51573.1"/>
    </source>
</evidence>
<evidence type="ECO:0000256" key="3">
    <source>
        <dbReference type="ARBA" id="ARBA00022679"/>
    </source>
</evidence>
<dbReference type="Pfam" id="PF08544">
    <property type="entry name" value="GHMP_kinases_C"/>
    <property type="match status" value="1"/>
</dbReference>
<dbReference type="PANTHER" id="PTHR31814">
    <property type="match status" value="1"/>
</dbReference>
<evidence type="ECO:0000313" key="9">
    <source>
        <dbReference type="EMBL" id="AXQ78812.1"/>
    </source>
</evidence>
<dbReference type="Proteomes" id="UP000264056">
    <property type="component" value="Unassembled WGS sequence"/>
</dbReference>
<dbReference type="Gene3D" id="3.30.70.890">
    <property type="entry name" value="GHMP kinase, C-terminal domain"/>
    <property type="match status" value="1"/>
</dbReference>